<proteinExistence type="predicted"/>
<dbReference type="AlphaFoldDB" id="A0A223S215"/>
<dbReference type="KEGG" id="ngv:CDO52_04030"/>
<reference evidence="1 2" key="1">
    <citation type="submission" date="2017-08" db="EMBL/GenBank/DDBJ databases">
        <title>The complete genome sequence of Nocardiopsis gilva YIM 90087.</title>
        <authorList>
            <person name="Yin M."/>
            <person name="Tang S."/>
        </authorList>
    </citation>
    <scope>NUCLEOTIDE SEQUENCE [LARGE SCALE GENOMIC DNA]</scope>
    <source>
        <strain evidence="1 2">YIM 90087</strain>
    </source>
</reference>
<name>A0A223S215_9ACTN</name>
<sequence length="354" mass="38825">MDPATPSAETNAYLRNDGTLDADTFAEDIASVVCGYPDCDPDVLLGWAAGRLAEQATGDEAAPLAVGLYAARTYPYWYVRHPAVVRRMIDAVRTASAALDAADCPHLEGDGHPGLDAADTYTEELADLIPLLSDEQRWDEEIEDMETLNAEPRDGWLCPGFLAGLSREVLDDLERAIQRITEPPDTDHLDARYLSEDGRADIVRITRDLGDGRWRDPKDPTGTVGVWAARRLIAGARPEERLPLLLLVCAAARRCAWEQVAPAAVHVYREALATVDAAPLAAPCPHDDGHPTAAVPDRSRMALVRALRAPDAHADEVDDTVEVDQEAVRCPKYAAEQARDALDYSRRYLRLDEE</sequence>
<evidence type="ECO:0000313" key="2">
    <source>
        <dbReference type="Proteomes" id="UP000215005"/>
    </source>
</evidence>
<keyword evidence="2" id="KW-1185">Reference proteome</keyword>
<evidence type="ECO:0000313" key="1">
    <source>
        <dbReference type="EMBL" id="ASU82059.1"/>
    </source>
</evidence>
<gene>
    <name evidence="1" type="ORF">CDO52_04030</name>
</gene>
<dbReference type="RefSeq" id="WP_017620684.1">
    <property type="nucleotide sequence ID" value="NZ_ANBG01000346.1"/>
</dbReference>
<protein>
    <submittedName>
        <fullName evidence="1">Uncharacterized protein</fullName>
    </submittedName>
</protein>
<accession>A0A223S215</accession>
<dbReference type="Proteomes" id="UP000215005">
    <property type="component" value="Chromosome"/>
</dbReference>
<dbReference type="OrthoDB" id="3475280at2"/>
<dbReference type="EMBL" id="CP022753">
    <property type="protein sequence ID" value="ASU82059.1"/>
    <property type="molecule type" value="Genomic_DNA"/>
</dbReference>
<organism evidence="1 2">
    <name type="scientific">Nocardiopsis gilva YIM 90087</name>
    <dbReference type="NCBI Taxonomy" id="1235441"/>
    <lineage>
        <taxon>Bacteria</taxon>
        <taxon>Bacillati</taxon>
        <taxon>Actinomycetota</taxon>
        <taxon>Actinomycetes</taxon>
        <taxon>Streptosporangiales</taxon>
        <taxon>Nocardiopsidaceae</taxon>
        <taxon>Nocardiopsis</taxon>
    </lineage>
</organism>